<reference evidence="2" key="1">
    <citation type="journal article" date="2013" name="Nat. Genet.">
        <title>The duck genome and transcriptome provide insight into an avian influenza virus reservoir species.</title>
        <authorList>
            <person name="Huang Y."/>
            <person name="Li Y."/>
            <person name="Burt D.W."/>
            <person name="Chen H."/>
            <person name="Zhang Y."/>
            <person name="Qian W."/>
            <person name="Kim H."/>
            <person name="Gan S."/>
            <person name="Zhao Y."/>
            <person name="Li J."/>
            <person name="Yi K."/>
            <person name="Feng H."/>
            <person name="Zhu P."/>
            <person name="Li B."/>
            <person name="Liu Q."/>
            <person name="Fairley S."/>
            <person name="Magor K.E."/>
            <person name="Du Z."/>
            <person name="Hu X."/>
            <person name="Goodman L."/>
            <person name="Tafer H."/>
            <person name="Vignal A."/>
            <person name="Lee T."/>
            <person name="Kim K.W."/>
            <person name="Sheng Z."/>
            <person name="An Y."/>
            <person name="Searle S."/>
            <person name="Herrero J."/>
            <person name="Groenen M.A."/>
            <person name="Crooijmans R.P."/>
            <person name="Faraut T."/>
            <person name="Cai Q."/>
            <person name="Webster R.G."/>
            <person name="Aldridge J.R."/>
            <person name="Warren W.C."/>
            <person name="Bartschat S."/>
            <person name="Kehr S."/>
            <person name="Marz M."/>
            <person name="Stadler P.F."/>
            <person name="Smith J."/>
            <person name="Kraus R.H."/>
            <person name="Zhao Y."/>
            <person name="Ren L."/>
            <person name="Fei J."/>
            <person name="Morisson M."/>
            <person name="Kaiser P."/>
            <person name="Griffin D.K."/>
            <person name="Rao M."/>
            <person name="Pitel F."/>
            <person name="Wang J."/>
            <person name="Li N."/>
        </authorList>
    </citation>
    <scope>NUCLEOTIDE SEQUENCE [LARGE SCALE GENOMIC DNA]</scope>
</reference>
<keyword evidence="1" id="KW-0675">Receptor</keyword>
<dbReference type="AlphaFoldDB" id="R0JE99"/>
<protein>
    <submittedName>
        <fullName evidence="1">Fibroblast growth factor receptor 4</fullName>
    </submittedName>
</protein>
<name>R0JE99_ANAPL</name>
<organism evidence="1 2">
    <name type="scientific">Anas platyrhynchos</name>
    <name type="common">Mallard</name>
    <name type="synonym">Anas boschas</name>
    <dbReference type="NCBI Taxonomy" id="8839"/>
    <lineage>
        <taxon>Eukaryota</taxon>
        <taxon>Metazoa</taxon>
        <taxon>Chordata</taxon>
        <taxon>Craniata</taxon>
        <taxon>Vertebrata</taxon>
        <taxon>Euteleostomi</taxon>
        <taxon>Archelosauria</taxon>
        <taxon>Archosauria</taxon>
        <taxon>Dinosauria</taxon>
        <taxon>Saurischia</taxon>
        <taxon>Theropoda</taxon>
        <taxon>Coelurosauria</taxon>
        <taxon>Aves</taxon>
        <taxon>Neognathae</taxon>
        <taxon>Galloanserae</taxon>
        <taxon>Anseriformes</taxon>
        <taxon>Anatidae</taxon>
        <taxon>Anatinae</taxon>
        <taxon>Anas</taxon>
    </lineage>
</organism>
<dbReference type="EMBL" id="KB744344">
    <property type="protein sequence ID" value="EOA95291.1"/>
    <property type="molecule type" value="Genomic_DNA"/>
</dbReference>
<feature type="non-terminal residue" evidence="1">
    <location>
        <position position="25"/>
    </location>
</feature>
<dbReference type="Proteomes" id="UP000296049">
    <property type="component" value="Unassembled WGS sequence"/>
</dbReference>
<dbReference type="Gene3D" id="3.30.200.20">
    <property type="entry name" value="Phosphorylase Kinase, domain 1"/>
    <property type="match status" value="1"/>
</dbReference>
<evidence type="ECO:0000313" key="1">
    <source>
        <dbReference type="EMBL" id="EOA95291.1"/>
    </source>
</evidence>
<sequence length="25" mass="2892">EMEMMKLMDKHKNIINLLGVCTQDG</sequence>
<keyword evidence="2" id="KW-1185">Reference proteome</keyword>
<feature type="non-terminal residue" evidence="1">
    <location>
        <position position="1"/>
    </location>
</feature>
<evidence type="ECO:0000313" key="2">
    <source>
        <dbReference type="Proteomes" id="UP000296049"/>
    </source>
</evidence>
<accession>R0JE99</accession>
<proteinExistence type="predicted"/>
<gene>
    <name evidence="1" type="ORF">Anapl_16197</name>
</gene>